<dbReference type="FunFam" id="3.30.420.40:FF:000008">
    <property type="entry name" value="Glycerol kinase"/>
    <property type="match status" value="1"/>
</dbReference>
<dbReference type="PIRSF" id="PIRSF000538">
    <property type="entry name" value="GlpK"/>
    <property type="match status" value="1"/>
</dbReference>
<keyword evidence="6 9" id="KW-0319">Glycerol metabolism</keyword>
<comment type="function">
    <text evidence="9">Key enzyme in the regulation of glycerol uptake and metabolism. Catalyzes the phosphorylation of glycerol to yield sn-glycerol 3-phosphate.</text>
</comment>
<evidence type="ECO:0000256" key="2">
    <source>
        <dbReference type="ARBA" id="ARBA00009156"/>
    </source>
</evidence>
<feature type="binding site" evidence="9">
    <location>
        <position position="243"/>
    </location>
    <ligand>
        <name>glycerol</name>
        <dbReference type="ChEBI" id="CHEBI:17754"/>
    </ligand>
</feature>
<keyword evidence="5 9" id="KW-0418">Kinase</keyword>
<feature type="binding site" evidence="9">
    <location>
        <position position="83"/>
    </location>
    <ligand>
        <name>sn-glycerol 3-phosphate</name>
        <dbReference type="ChEBI" id="CHEBI:57597"/>
    </ligand>
</feature>
<evidence type="ECO:0000256" key="6">
    <source>
        <dbReference type="ARBA" id="ARBA00022798"/>
    </source>
</evidence>
<dbReference type="InterPro" id="IPR018483">
    <property type="entry name" value="Carb_kinase_FGGY_CS"/>
</dbReference>
<comment type="catalytic activity">
    <reaction evidence="8 9">
        <text>glycerol + ATP = sn-glycerol 3-phosphate + ADP + H(+)</text>
        <dbReference type="Rhea" id="RHEA:21644"/>
        <dbReference type="ChEBI" id="CHEBI:15378"/>
        <dbReference type="ChEBI" id="CHEBI:17754"/>
        <dbReference type="ChEBI" id="CHEBI:30616"/>
        <dbReference type="ChEBI" id="CHEBI:57597"/>
        <dbReference type="ChEBI" id="CHEBI:456216"/>
        <dbReference type="EC" id="2.7.1.30"/>
    </reaction>
</comment>
<dbReference type="UniPathway" id="UPA00618">
    <property type="reaction ID" value="UER00672"/>
</dbReference>
<feature type="binding site" evidence="9">
    <location>
        <position position="134"/>
    </location>
    <ligand>
        <name>sn-glycerol 3-phosphate</name>
        <dbReference type="ChEBI" id="CHEBI:57597"/>
    </ligand>
</feature>
<feature type="binding site" evidence="9">
    <location>
        <position position="16"/>
    </location>
    <ligand>
        <name>ADP</name>
        <dbReference type="ChEBI" id="CHEBI:456216"/>
    </ligand>
</feature>
<keyword evidence="4 9" id="KW-0547">Nucleotide-binding</keyword>
<protein>
    <recommendedName>
        <fullName evidence="9">Glycerol kinase</fullName>
        <ecNumber evidence="9">2.7.1.30</ecNumber>
    </recommendedName>
    <alternativeName>
        <fullName evidence="9">ATP:glycerol 3-phosphotransferase</fullName>
    </alternativeName>
    <alternativeName>
        <fullName evidence="9">Glycerokinase</fullName>
        <shortName evidence="9">GK</shortName>
    </alternativeName>
</protein>
<feature type="binding site" evidence="9">
    <location>
        <position position="308"/>
    </location>
    <ligand>
        <name>ADP</name>
        <dbReference type="ChEBI" id="CHEBI:456216"/>
    </ligand>
</feature>
<dbReference type="Pfam" id="PF02782">
    <property type="entry name" value="FGGY_C"/>
    <property type="match status" value="1"/>
</dbReference>
<feature type="binding site" evidence="9">
    <location>
        <position position="265"/>
    </location>
    <ligand>
        <name>ATP</name>
        <dbReference type="ChEBI" id="CHEBI:30616"/>
    </ligand>
</feature>
<evidence type="ECO:0000256" key="5">
    <source>
        <dbReference type="ARBA" id="ARBA00022777"/>
    </source>
</evidence>
<evidence type="ECO:0000313" key="13">
    <source>
        <dbReference type="Proteomes" id="UP000184248"/>
    </source>
</evidence>
<keyword evidence="3 9" id="KW-0808">Transferase</keyword>
<evidence type="ECO:0000313" key="12">
    <source>
        <dbReference type="EMBL" id="SHK62636.1"/>
    </source>
</evidence>
<name>A0A1M6U0A4_9GAMM</name>
<dbReference type="PANTHER" id="PTHR10196:SF78">
    <property type="entry name" value="GLYCEROL KINASE"/>
    <property type="match status" value="1"/>
</dbReference>
<evidence type="ECO:0000256" key="7">
    <source>
        <dbReference type="ARBA" id="ARBA00022840"/>
    </source>
</evidence>
<evidence type="ECO:0000256" key="3">
    <source>
        <dbReference type="ARBA" id="ARBA00022679"/>
    </source>
</evidence>
<feature type="binding site" evidence="9">
    <location>
        <position position="83"/>
    </location>
    <ligand>
        <name>glycerol</name>
        <dbReference type="ChEBI" id="CHEBI:17754"/>
    </ligand>
</feature>
<dbReference type="EC" id="2.7.1.30" evidence="9"/>
<gene>
    <name evidence="9" type="primary">glpK</name>
    <name evidence="12" type="ORF">SAMN05192556_104105</name>
</gene>
<dbReference type="PANTHER" id="PTHR10196">
    <property type="entry name" value="SUGAR KINASE"/>
    <property type="match status" value="1"/>
</dbReference>
<feature type="binding site" evidence="9">
    <location>
        <position position="134"/>
    </location>
    <ligand>
        <name>glycerol</name>
        <dbReference type="ChEBI" id="CHEBI:17754"/>
    </ligand>
</feature>
<feature type="binding site" evidence="9">
    <location>
        <position position="413"/>
    </location>
    <ligand>
        <name>ADP</name>
        <dbReference type="ChEBI" id="CHEBI:456216"/>
    </ligand>
</feature>
<feature type="binding site" evidence="9">
    <location>
        <position position="82"/>
    </location>
    <ligand>
        <name>glycerol</name>
        <dbReference type="ChEBI" id="CHEBI:17754"/>
    </ligand>
</feature>
<organism evidence="12 13">
    <name type="scientific">Halomonas caseinilytica</name>
    <dbReference type="NCBI Taxonomy" id="438744"/>
    <lineage>
        <taxon>Bacteria</taxon>
        <taxon>Pseudomonadati</taxon>
        <taxon>Pseudomonadota</taxon>
        <taxon>Gammaproteobacteria</taxon>
        <taxon>Oceanospirillales</taxon>
        <taxon>Halomonadaceae</taxon>
        <taxon>Halomonas</taxon>
    </lineage>
</organism>
<dbReference type="GO" id="GO:0006072">
    <property type="term" value="P:glycerol-3-phosphate metabolic process"/>
    <property type="evidence" value="ECO:0007669"/>
    <property type="project" value="InterPro"/>
</dbReference>
<evidence type="ECO:0000259" key="10">
    <source>
        <dbReference type="Pfam" id="PF00370"/>
    </source>
</evidence>
<feature type="binding site" evidence="9">
    <location>
        <position position="14"/>
    </location>
    <ligand>
        <name>ATP</name>
        <dbReference type="ChEBI" id="CHEBI:30616"/>
    </ligand>
</feature>
<dbReference type="CDD" id="cd07786">
    <property type="entry name" value="FGGY_EcGK_like"/>
    <property type="match status" value="1"/>
</dbReference>
<reference evidence="13" key="1">
    <citation type="submission" date="2016-11" db="EMBL/GenBank/DDBJ databases">
        <authorList>
            <person name="Varghese N."/>
            <person name="Submissions S."/>
        </authorList>
    </citation>
    <scope>NUCLEOTIDE SEQUENCE [LARGE SCALE GENOMIC DNA]</scope>
    <source>
        <strain evidence="13">ALO Sharm</strain>
    </source>
</reference>
<feature type="binding site" evidence="9">
    <location>
        <position position="13"/>
    </location>
    <ligand>
        <name>ATP</name>
        <dbReference type="ChEBI" id="CHEBI:30616"/>
    </ligand>
</feature>
<dbReference type="InterPro" id="IPR043129">
    <property type="entry name" value="ATPase_NBD"/>
</dbReference>
<sequence length="502" mass="55083">MASHLLAIDQGTTSSRAILFDREGHVAVTAQREFPQQFPEDGWVEHDPEAIWETVVATCREAIDNADIGIGDILGIGITNQRETTLVWDRVTGEPLYNAIVWQDRRTAETCERLREAGHTELVQSRTGLLIDPYFSATKLAWILDNVPDARERAERGELAFGTVDTFLIWRLTGGRVHATDATNASRTALFNIHEQRWDPSLLELFGIPESLLPEVRDSSDDFGHADAEWLGGELPIAGVAGDQQAALVGQACFAPGMGKSTYGTGCFMIVNTGHEAGVSRNRLLTTVGYRLNGVTTYAMEGSIFVAGATVQWLRDGLQLFADAAETEALARKTRRGHSVYLVPAFTGLGAPYWDPKARGAIFGLTRDTGIAEIVAAGLQAVCYQTRDLQMCINDDMTAAPGTLRVDGGMVANNWVMQFLADMLGVRVDRPTVLETTALGAAYLAGLKLGWYQDLEEIAGLWRCERSFEPEMPEEERSRLYAGWLEAVERVRSAPSAHDPSH</sequence>
<feature type="binding site" evidence="9">
    <location>
        <position position="12"/>
    </location>
    <ligand>
        <name>ADP</name>
        <dbReference type="ChEBI" id="CHEBI:456216"/>
    </ligand>
</feature>
<evidence type="ECO:0000256" key="9">
    <source>
        <dbReference type="HAMAP-Rule" id="MF_00186"/>
    </source>
</evidence>
<feature type="binding site" evidence="9">
    <location>
        <position position="82"/>
    </location>
    <ligand>
        <name>sn-glycerol 3-phosphate</name>
        <dbReference type="ChEBI" id="CHEBI:57597"/>
    </ligand>
</feature>
<comment type="activity regulation">
    <text evidence="9">Inhibited by fructose 1,6-bisphosphate (FBP).</text>
</comment>
<dbReference type="EMBL" id="FRAL01000004">
    <property type="protein sequence ID" value="SHK62636.1"/>
    <property type="molecule type" value="Genomic_DNA"/>
</dbReference>
<dbReference type="InterPro" id="IPR005999">
    <property type="entry name" value="Glycerol_kin"/>
</dbReference>
<dbReference type="InterPro" id="IPR018484">
    <property type="entry name" value="FGGY_N"/>
</dbReference>
<dbReference type="SUPFAM" id="SSF53067">
    <property type="entry name" value="Actin-like ATPase domain"/>
    <property type="match status" value="2"/>
</dbReference>
<dbReference type="Gene3D" id="3.30.420.40">
    <property type="match status" value="2"/>
</dbReference>
<dbReference type="RefSeq" id="WP_064700340.1">
    <property type="nucleotide sequence ID" value="NZ_BDEO01000011.1"/>
</dbReference>
<keyword evidence="7 9" id="KW-0067">ATP-binding</keyword>
<accession>A0A1M6U0A4</accession>
<feature type="binding site" evidence="9">
    <location>
        <position position="244"/>
    </location>
    <ligand>
        <name>glycerol</name>
        <dbReference type="ChEBI" id="CHEBI:17754"/>
    </ligand>
</feature>
<feature type="domain" description="Carbohydrate kinase FGGY N-terminal" evidence="10">
    <location>
        <begin position="6"/>
        <end position="250"/>
    </location>
</feature>
<dbReference type="NCBIfam" id="NF000756">
    <property type="entry name" value="PRK00047.1"/>
    <property type="match status" value="1"/>
</dbReference>
<feature type="binding site" evidence="9">
    <location>
        <position position="12"/>
    </location>
    <ligand>
        <name>sn-glycerol 3-phosphate</name>
        <dbReference type="ChEBI" id="CHEBI:57597"/>
    </ligand>
</feature>
<dbReference type="GO" id="GO:0005829">
    <property type="term" value="C:cytosol"/>
    <property type="evidence" value="ECO:0007669"/>
    <property type="project" value="TreeGrafter"/>
</dbReference>
<evidence type="ECO:0000259" key="11">
    <source>
        <dbReference type="Pfam" id="PF02782"/>
    </source>
</evidence>
<dbReference type="OrthoDB" id="9805576at2"/>
<evidence type="ECO:0000256" key="8">
    <source>
        <dbReference type="ARBA" id="ARBA00052101"/>
    </source>
</evidence>
<evidence type="ECO:0000256" key="4">
    <source>
        <dbReference type="ARBA" id="ARBA00022741"/>
    </source>
</evidence>
<feature type="binding site" evidence="9">
    <location>
        <position position="265"/>
    </location>
    <ligand>
        <name>ADP</name>
        <dbReference type="ChEBI" id="CHEBI:456216"/>
    </ligand>
</feature>
<dbReference type="GO" id="GO:0019563">
    <property type="term" value="P:glycerol catabolic process"/>
    <property type="evidence" value="ECO:0007669"/>
    <property type="project" value="UniProtKB-UniRule"/>
</dbReference>
<dbReference type="NCBIfam" id="TIGR01311">
    <property type="entry name" value="glycerol_kin"/>
    <property type="match status" value="1"/>
</dbReference>
<dbReference type="GO" id="GO:0005524">
    <property type="term" value="F:ATP binding"/>
    <property type="evidence" value="ECO:0007669"/>
    <property type="project" value="UniProtKB-UniRule"/>
</dbReference>
<dbReference type="InterPro" id="IPR000577">
    <property type="entry name" value="Carb_kinase_FGGY"/>
</dbReference>
<dbReference type="GO" id="GO:0004370">
    <property type="term" value="F:glycerol kinase activity"/>
    <property type="evidence" value="ECO:0007669"/>
    <property type="project" value="UniProtKB-UniRule"/>
</dbReference>
<comment type="pathway">
    <text evidence="1 9">Polyol metabolism; glycerol degradation via glycerol kinase pathway; sn-glycerol 3-phosphate from glycerol: step 1/1.</text>
</comment>
<dbReference type="Proteomes" id="UP000184248">
    <property type="component" value="Unassembled WGS sequence"/>
</dbReference>
<dbReference type="InterPro" id="IPR018485">
    <property type="entry name" value="FGGY_C"/>
</dbReference>
<dbReference type="HAMAP" id="MF_00186">
    <property type="entry name" value="Glycerol_kin"/>
    <property type="match status" value="1"/>
</dbReference>
<proteinExistence type="inferred from homology"/>
<comment type="similarity">
    <text evidence="2 9">Belongs to the FGGY kinase family.</text>
</comment>
<feature type="binding site" evidence="9">
    <location>
        <position position="409"/>
    </location>
    <ligand>
        <name>ADP</name>
        <dbReference type="ChEBI" id="CHEBI:456216"/>
    </ligand>
</feature>
<dbReference type="PROSITE" id="PS00933">
    <property type="entry name" value="FGGY_KINASES_1"/>
    <property type="match status" value="1"/>
</dbReference>
<dbReference type="Pfam" id="PF00370">
    <property type="entry name" value="FGGY_N"/>
    <property type="match status" value="1"/>
</dbReference>
<feature type="binding site" evidence="9">
    <location>
        <position position="12"/>
    </location>
    <ligand>
        <name>ATP</name>
        <dbReference type="ChEBI" id="CHEBI:30616"/>
    </ligand>
</feature>
<dbReference type="FunFam" id="3.30.420.40:FF:000007">
    <property type="entry name" value="Glycerol kinase"/>
    <property type="match status" value="1"/>
</dbReference>
<feature type="binding site" evidence="9">
    <location>
        <position position="409"/>
    </location>
    <ligand>
        <name>ATP</name>
        <dbReference type="ChEBI" id="CHEBI:30616"/>
    </ligand>
</feature>
<dbReference type="AlphaFoldDB" id="A0A1M6U0A4"/>
<evidence type="ECO:0000256" key="1">
    <source>
        <dbReference type="ARBA" id="ARBA00005190"/>
    </source>
</evidence>
<feature type="domain" description="Carbohydrate kinase FGGY C-terminal" evidence="11">
    <location>
        <begin position="261"/>
        <end position="447"/>
    </location>
</feature>
<feature type="binding site" evidence="9">
    <location>
        <position position="308"/>
    </location>
    <ligand>
        <name>ATP</name>
        <dbReference type="ChEBI" id="CHEBI:30616"/>
    </ligand>
</feature>
<feature type="binding site" evidence="9">
    <location>
        <position position="243"/>
    </location>
    <ligand>
        <name>sn-glycerol 3-phosphate</name>
        <dbReference type="ChEBI" id="CHEBI:57597"/>
    </ligand>
</feature>
<keyword evidence="13" id="KW-1185">Reference proteome</keyword>
<feature type="binding site" evidence="9">
    <location>
        <position position="312"/>
    </location>
    <ligand>
        <name>ATP</name>
        <dbReference type="ChEBI" id="CHEBI:30616"/>
    </ligand>
</feature>